<dbReference type="STRING" id="763407.A0A162YAK8"/>
<dbReference type="SUPFAM" id="SSF50729">
    <property type="entry name" value="PH domain-like"/>
    <property type="match status" value="1"/>
</dbReference>
<dbReference type="PROSITE" id="PS50003">
    <property type="entry name" value="PH_DOMAIN"/>
    <property type="match status" value="1"/>
</dbReference>
<feature type="domain" description="PH" evidence="1">
    <location>
        <begin position="14"/>
        <end position="138"/>
    </location>
</feature>
<dbReference type="InterPro" id="IPR011993">
    <property type="entry name" value="PH-like_dom_sf"/>
</dbReference>
<evidence type="ECO:0000259" key="1">
    <source>
        <dbReference type="PROSITE" id="PS50003"/>
    </source>
</evidence>
<dbReference type="OrthoDB" id="2157641at2759"/>
<dbReference type="Pfam" id="PF15410">
    <property type="entry name" value="PH_9"/>
    <property type="match status" value="1"/>
</dbReference>
<accession>A0A162YAK8</accession>
<dbReference type="InterPro" id="IPR001849">
    <property type="entry name" value="PH_domain"/>
</dbReference>
<reference evidence="3" key="1">
    <citation type="submission" date="2015-06" db="EMBL/GenBank/DDBJ databases">
        <title>Expansion of signal transduction pathways in fungi by whole-genome duplication.</title>
        <authorList>
            <consortium name="DOE Joint Genome Institute"/>
            <person name="Corrochano L.M."/>
            <person name="Kuo A."/>
            <person name="Marcet-Houben M."/>
            <person name="Polaino S."/>
            <person name="Salamov A."/>
            <person name="Villalobos J.M."/>
            <person name="Alvarez M.I."/>
            <person name="Avalos J."/>
            <person name="Benito E.P."/>
            <person name="Benoit I."/>
            <person name="Burger G."/>
            <person name="Camino L.P."/>
            <person name="Canovas D."/>
            <person name="Cerda-Olmedo E."/>
            <person name="Cheng J.-F."/>
            <person name="Dominguez A."/>
            <person name="Elias M."/>
            <person name="Eslava A.P."/>
            <person name="Glaser F."/>
            <person name="Grimwood J."/>
            <person name="Gutierrez G."/>
            <person name="Heitman J."/>
            <person name="Henrissat B."/>
            <person name="Iturriaga E.A."/>
            <person name="Lang B.F."/>
            <person name="Lavin J.L."/>
            <person name="Lee S."/>
            <person name="Li W."/>
            <person name="Lindquist E."/>
            <person name="Lopez-Garcia S."/>
            <person name="Luque E.M."/>
            <person name="Marcos A.T."/>
            <person name="Martin J."/>
            <person name="McCluskey K."/>
            <person name="Medina H.R."/>
            <person name="Miralles-Duran A."/>
            <person name="Miyazaki A."/>
            <person name="Munoz-Torres E."/>
            <person name="Oguiza J.A."/>
            <person name="Ohm R."/>
            <person name="Olmedo M."/>
            <person name="Orejas M."/>
            <person name="Ortiz-Castellanos L."/>
            <person name="Pisabarro A.G."/>
            <person name="Rodriguez-Romero J."/>
            <person name="Ruiz-Herrera J."/>
            <person name="Ruiz-Vazquez R."/>
            <person name="Sanz C."/>
            <person name="Schackwitz W."/>
            <person name="Schmutz J."/>
            <person name="Shahriari M."/>
            <person name="Shelest E."/>
            <person name="Silva-Franco F."/>
            <person name="Soanes D."/>
            <person name="Syed K."/>
            <person name="Tagua V.G."/>
            <person name="Talbot N.J."/>
            <person name="Thon M."/>
            <person name="De vries R.P."/>
            <person name="Wiebenga A."/>
            <person name="Yadav J.S."/>
            <person name="Braun E.L."/>
            <person name="Baker S."/>
            <person name="Garre V."/>
            <person name="Horwitz B."/>
            <person name="Torres-Martinez S."/>
            <person name="Idnurm A."/>
            <person name="Herrera-Estrella A."/>
            <person name="Gabaldon T."/>
            <person name="Grigoriev I.V."/>
        </authorList>
    </citation>
    <scope>NUCLEOTIDE SEQUENCE [LARGE SCALE GENOMIC DNA]</scope>
    <source>
        <strain evidence="3">NRRL 1555(-)</strain>
    </source>
</reference>
<keyword evidence="3" id="KW-1185">Reference proteome</keyword>
<evidence type="ECO:0000313" key="2">
    <source>
        <dbReference type="EMBL" id="OAD79405.1"/>
    </source>
</evidence>
<organism evidence="2 3">
    <name type="scientific">Phycomyces blakesleeanus (strain ATCC 8743b / DSM 1359 / FGSC 10004 / NBRC 33097 / NRRL 1555)</name>
    <dbReference type="NCBI Taxonomy" id="763407"/>
    <lineage>
        <taxon>Eukaryota</taxon>
        <taxon>Fungi</taxon>
        <taxon>Fungi incertae sedis</taxon>
        <taxon>Mucoromycota</taxon>
        <taxon>Mucoromycotina</taxon>
        <taxon>Mucoromycetes</taxon>
        <taxon>Mucorales</taxon>
        <taxon>Phycomycetaceae</taxon>
        <taxon>Phycomyces</taxon>
    </lineage>
</organism>
<dbReference type="InterPro" id="IPR041681">
    <property type="entry name" value="PH_9"/>
</dbReference>
<proteinExistence type="predicted"/>
<sequence length="247" mass="28101">MHTHGSALFASQPPYLKEGVLIRKHLLESATHKAKHREWREIFVTIGQGEIKMYALHNSGEVERRLTIFLLLFQSHSQLLGTIQFSHTLSNVLPPPGYNRQRPHVFAIQQPNGGVYLFQAASQEQVNEWVATANYWAARESKEPLPGGVSNMEYGWNSCLNDVFLDLDTIERVPTGSALSDPDAVTIYDWKPPAPPMVASPLNEKEQYDSLQKHLSTLNSDINEHRELKKKILIKVRKQAYIYTCLI</sequence>
<gene>
    <name evidence="2" type="ORF">PHYBLDRAFT_107057</name>
</gene>
<dbReference type="InParanoid" id="A0A162YAK8"/>
<protein>
    <recommendedName>
        <fullName evidence="1">PH domain-containing protein</fullName>
    </recommendedName>
</protein>
<dbReference type="AlphaFoldDB" id="A0A162YAK8"/>
<dbReference type="Gene3D" id="2.30.29.30">
    <property type="entry name" value="Pleckstrin-homology domain (PH domain)/Phosphotyrosine-binding domain (PTB)"/>
    <property type="match status" value="1"/>
</dbReference>
<dbReference type="EMBL" id="KV440972">
    <property type="protein sequence ID" value="OAD79405.1"/>
    <property type="molecule type" value="Genomic_DNA"/>
</dbReference>
<dbReference type="GeneID" id="28988880"/>
<dbReference type="VEuPathDB" id="FungiDB:PHYBLDRAFT_107057"/>
<dbReference type="Proteomes" id="UP000077315">
    <property type="component" value="Unassembled WGS sequence"/>
</dbReference>
<evidence type="ECO:0000313" key="3">
    <source>
        <dbReference type="Proteomes" id="UP000077315"/>
    </source>
</evidence>
<name>A0A162YAK8_PHYB8</name>
<dbReference type="RefSeq" id="XP_018297445.1">
    <property type="nucleotide sequence ID" value="XM_018427974.1"/>
</dbReference>